<dbReference type="AlphaFoldDB" id="A0A2X0PBG2"/>
<name>A0A2X0PBG2_9BASI</name>
<keyword evidence="3" id="KW-1185">Reference proteome</keyword>
<feature type="compositionally biased region" description="Polar residues" evidence="1">
    <location>
        <begin position="39"/>
        <end position="64"/>
    </location>
</feature>
<feature type="region of interest" description="Disordered" evidence="1">
    <location>
        <begin position="1"/>
        <end position="159"/>
    </location>
</feature>
<feature type="compositionally biased region" description="Basic and acidic residues" evidence="1">
    <location>
        <begin position="315"/>
        <end position="324"/>
    </location>
</feature>
<protein>
    <submittedName>
        <fullName evidence="2">BQ5605_C004g03006 protein</fullName>
    </submittedName>
</protein>
<gene>
    <name evidence="2" type="primary">BQ5605_C004g03006</name>
    <name evidence="2" type="ORF">BQ5605_C004G03006</name>
</gene>
<evidence type="ECO:0000256" key="1">
    <source>
        <dbReference type="SAM" id="MobiDB-lite"/>
    </source>
</evidence>
<evidence type="ECO:0000313" key="2">
    <source>
        <dbReference type="EMBL" id="SGY69391.1"/>
    </source>
</evidence>
<feature type="region of interest" description="Disordered" evidence="1">
    <location>
        <begin position="450"/>
        <end position="477"/>
    </location>
</feature>
<evidence type="ECO:0000313" key="3">
    <source>
        <dbReference type="Proteomes" id="UP000249464"/>
    </source>
</evidence>
<accession>A0A2X0PBG2</accession>
<dbReference type="Proteomes" id="UP000249464">
    <property type="component" value="Unassembled WGS sequence"/>
</dbReference>
<feature type="compositionally biased region" description="Polar residues" evidence="1">
    <location>
        <begin position="192"/>
        <end position="213"/>
    </location>
</feature>
<dbReference type="EMBL" id="FQNC01000046">
    <property type="protein sequence ID" value="SGY69391.1"/>
    <property type="molecule type" value="Genomic_DNA"/>
</dbReference>
<feature type="region of interest" description="Disordered" evidence="1">
    <location>
        <begin position="290"/>
        <end position="324"/>
    </location>
</feature>
<feature type="compositionally biased region" description="Low complexity" evidence="1">
    <location>
        <begin position="130"/>
        <end position="142"/>
    </location>
</feature>
<sequence>MDTSRALELVCDREGTPAESAPAAPRRTTQDGVFALPHQQASRKTAFKTNTKGPGSTSKRSLASTPPCAPVQSSSPKARAEPPRFATPSGGVRGRFVPGDSKIPAFGSDSALNETFVTPSKANVRRSARSVRSSRTGGASASHPTHAPGTRSSQDVDEQDLSVFLYKNITSQVSSSQAEVDDPGPSFDSAARVTTSTKAVASESTTANANNLRHNGDEAEAGDGEAILSLNSSPPGTYGSDAEFSDIAQSQPVVTQEGFVTEHHHEERDHDGRTYSEDEGLFRNSLSPVLQEAGDESQAHPDASSGAGSQMDSRSSVEYERDLKRPRTELHETWSSVTLDPLCPTPSIFPGASPYLDRARTRVRTMEEQNVEVDERTMTDEQWREKGKELAVRAGKLIQNVIELKVNQHARAERLRTNMLTVKSALVMEQVELKKSREGLLQWVTPVLTMGGTRRKGSEEPSGNETAPAPTKDEGAT</sequence>
<reference evidence="2 3" key="1">
    <citation type="submission" date="2016-11" db="EMBL/GenBank/DDBJ databases">
        <authorList>
            <person name="Jaros S."/>
            <person name="Januszkiewicz K."/>
            <person name="Wedrychowicz H."/>
        </authorList>
    </citation>
    <scope>NUCLEOTIDE SEQUENCE [LARGE SCALE GENOMIC DNA]</scope>
</reference>
<feature type="compositionally biased region" description="Polar residues" evidence="1">
    <location>
        <begin position="110"/>
        <end position="121"/>
    </location>
</feature>
<feature type="region of interest" description="Disordered" evidence="1">
    <location>
        <begin position="172"/>
        <end position="243"/>
    </location>
</feature>
<organism evidence="2 3">
    <name type="scientific">Microbotryum silenes-dioicae</name>
    <dbReference type="NCBI Taxonomy" id="796604"/>
    <lineage>
        <taxon>Eukaryota</taxon>
        <taxon>Fungi</taxon>
        <taxon>Dikarya</taxon>
        <taxon>Basidiomycota</taxon>
        <taxon>Pucciniomycotina</taxon>
        <taxon>Microbotryomycetes</taxon>
        <taxon>Microbotryales</taxon>
        <taxon>Microbotryaceae</taxon>
        <taxon>Microbotryum</taxon>
    </lineage>
</organism>
<proteinExistence type="predicted"/>